<dbReference type="Gene3D" id="1.10.3210.10">
    <property type="entry name" value="Hypothetical protein af1432"/>
    <property type="match status" value="1"/>
</dbReference>
<reference evidence="2 3" key="1">
    <citation type="submission" date="2015-12" db="EMBL/GenBank/DDBJ databases">
        <title>Complete genome of Lacimicrobium alkaliphilum KCTC 32984.</title>
        <authorList>
            <person name="Kim S.-G."/>
            <person name="Lee Y.-J."/>
        </authorList>
    </citation>
    <scope>NUCLEOTIDE SEQUENCE [LARGE SCALE GENOMIC DNA]</scope>
    <source>
        <strain evidence="2 3">YelD216</strain>
    </source>
</reference>
<dbReference type="SUPFAM" id="SSF109604">
    <property type="entry name" value="HD-domain/PDEase-like"/>
    <property type="match status" value="1"/>
</dbReference>
<gene>
    <name evidence="2" type="ORF">AT746_00410</name>
</gene>
<name>A0A0U2ZCS3_9ALTE</name>
<keyword evidence="3" id="KW-1185">Reference proteome</keyword>
<dbReference type="Pfam" id="PF13328">
    <property type="entry name" value="HD_4"/>
    <property type="match status" value="1"/>
</dbReference>
<organism evidence="2 3">
    <name type="scientific">Lacimicrobium alkaliphilum</name>
    <dbReference type="NCBI Taxonomy" id="1526571"/>
    <lineage>
        <taxon>Bacteria</taxon>
        <taxon>Pseudomonadati</taxon>
        <taxon>Pseudomonadota</taxon>
        <taxon>Gammaproteobacteria</taxon>
        <taxon>Alteromonadales</taxon>
        <taxon>Alteromonadaceae</taxon>
        <taxon>Lacimicrobium</taxon>
    </lineage>
</organism>
<evidence type="ECO:0000313" key="2">
    <source>
        <dbReference type="EMBL" id="ALS96887.1"/>
    </source>
</evidence>
<accession>A0A0U2ZCS3</accession>
<dbReference type="EMBL" id="CP013650">
    <property type="protein sequence ID" value="ALS96887.1"/>
    <property type="molecule type" value="Genomic_DNA"/>
</dbReference>
<dbReference type="GO" id="GO:0008893">
    <property type="term" value="F:guanosine-3',5'-bis(diphosphate) 3'-diphosphatase activity"/>
    <property type="evidence" value="ECO:0007669"/>
    <property type="project" value="TreeGrafter"/>
</dbReference>
<dbReference type="PANTHER" id="PTHR46246:SF1">
    <property type="entry name" value="GUANOSINE-3',5'-BIS(DIPHOSPHATE) 3'-PYROPHOSPHOHYDROLASE MESH1"/>
    <property type="match status" value="1"/>
</dbReference>
<dbReference type="STRING" id="1526571.AT746_00410"/>
<dbReference type="RefSeq" id="WP_062474872.1">
    <property type="nucleotide sequence ID" value="NZ_CP013650.1"/>
</dbReference>
<dbReference type="KEGG" id="lal:AT746_00410"/>
<protein>
    <submittedName>
        <fullName evidence="2">Guanosine-3',5'-bis(Diphosphate) 3'-pyrophosphohydrolase</fullName>
    </submittedName>
</protein>
<dbReference type="InterPro" id="IPR003607">
    <property type="entry name" value="HD/PDEase_dom"/>
</dbReference>
<keyword evidence="2" id="KW-0378">Hydrolase</keyword>
<dbReference type="PANTHER" id="PTHR46246">
    <property type="entry name" value="GUANOSINE-3',5'-BIS(DIPHOSPHATE) 3'-PYROPHOSPHOHYDROLASE MESH1"/>
    <property type="match status" value="1"/>
</dbReference>
<dbReference type="OrthoDB" id="9802385at2"/>
<feature type="domain" description="HD/PDEase" evidence="1">
    <location>
        <begin position="155"/>
        <end position="263"/>
    </location>
</feature>
<evidence type="ECO:0000313" key="3">
    <source>
        <dbReference type="Proteomes" id="UP000068447"/>
    </source>
</evidence>
<sequence length="288" mass="32756">MIKIERTEYAFASLDASPDEWEAIKAIVGYCASHFNHTELRYSLPFPEEQQHGKIESLCEAMNTVWGNPPIEDMYRDDVFLIANCITHTEGKDLPKVNPKLQEALAQQLHDIDVYHLFDDGHVTPAQWDLWNCERRIHATKSWIIALHAKQTDKAGHPYAQHPLRVLMRLLELFPGVDEDTRHAALLHDVMEDCGITAEELRQRGYSEQTIQTVAAVTKNKNDGLTYAQRIDQLADKGPLAAIQVKLCDLLDNNDPNRLSALSKEQARSLNKRYSKAIQVLKARIAEP</sequence>
<dbReference type="Proteomes" id="UP000068447">
    <property type="component" value="Chromosome"/>
</dbReference>
<dbReference type="SMART" id="SM00471">
    <property type="entry name" value="HDc"/>
    <property type="match status" value="1"/>
</dbReference>
<evidence type="ECO:0000259" key="1">
    <source>
        <dbReference type="SMART" id="SM00471"/>
    </source>
</evidence>
<dbReference type="InterPro" id="IPR052194">
    <property type="entry name" value="MESH1"/>
</dbReference>
<dbReference type="AlphaFoldDB" id="A0A0U2ZCS3"/>
<proteinExistence type="predicted"/>